<feature type="transmembrane region" description="Helical" evidence="1">
    <location>
        <begin position="32"/>
        <end position="59"/>
    </location>
</feature>
<keyword evidence="1" id="KW-1133">Transmembrane helix</keyword>
<organism evidence="2 3">
    <name type="scientific">Caballeronia glebae</name>
    <dbReference type="NCBI Taxonomy" id="1777143"/>
    <lineage>
        <taxon>Bacteria</taxon>
        <taxon>Pseudomonadati</taxon>
        <taxon>Pseudomonadota</taxon>
        <taxon>Betaproteobacteria</taxon>
        <taxon>Burkholderiales</taxon>
        <taxon>Burkholderiaceae</taxon>
        <taxon>Caballeronia</taxon>
    </lineage>
</organism>
<feature type="transmembrane region" description="Helical" evidence="1">
    <location>
        <begin position="122"/>
        <end position="139"/>
    </location>
</feature>
<keyword evidence="3" id="KW-1185">Reference proteome</keyword>
<dbReference type="EMBL" id="FCOJ02000001">
    <property type="protein sequence ID" value="SAK39190.1"/>
    <property type="molecule type" value="Genomic_DNA"/>
</dbReference>
<gene>
    <name evidence="2" type="ORF">AWB82_00053</name>
</gene>
<dbReference type="AlphaFoldDB" id="A0A157Z0S5"/>
<name>A0A157Z0S5_9BURK</name>
<feature type="transmembrane region" description="Helical" evidence="1">
    <location>
        <begin position="92"/>
        <end position="110"/>
    </location>
</feature>
<dbReference type="RefSeq" id="WP_086964662.1">
    <property type="nucleotide sequence ID" value="NZ_FCOJ02000001.1"/>
</dbReference>
<evidence type="ECO:0000313" key="2">
    <source>
        <dbReference type="EMBL" id="SAK39190.1"/>
    </source>
</evidence>
<reference evidence="2" key="1">
    <citation type="submission" date="2016-01" db="EMBL/GenBank/DDBJ databases">
        <authorList>
            <person name="Peeters C."/>
        </authorList>
    </citation>
    <scope>NUCLEOTIDE SEQUENCE [LARGE SCALE GENOMIC DNA]</scope>
    <source>
        <strain evidence="2">LMG 29325</strain>
    </source>
</reference>
<feature type="transmembrane region" description="Helical" evidence="1">
    <location>
        <begin position="66"/>
        <end position="86"/>
    </location>
</feature>
<evidence type="ECO:0000256" key="1">
    <source>
        <dbReference type="SAM" id="Phobius"/>
    </source>
</evidence>
<feature type="transmembrane region" description="Helical" evidence="1">
    <location>
        <begin position="169"/>
        <end position="190"/>
    </location>
</feature>
<keyword evidence="1" id="KW-0472">Membrane</keyword>
<accession>A0A157Z0S5</accession>
<dbReference type="OrthoDB" id="9133759at2"/>
<feature type="transmembrane region" description="Helical" evidence="1">
    <location>
        <begin position="145"/>
        <end position="162"/>
    </location>
</feature>
<dbReference type="Proteomes" id="UP000054596">
    <property type="component" value="Unassembled WGS sequence"/>
</dbReference>
<comment type="caution">
    <text evidence="2">The sequence shown here is derived from an EMBL/GenBank/DDBJ whole genome shotgun (WGS) entry which is preliminary data.</text>
</comment>
<keyword evidence="1" id="KW-0812">Transmembrane</keyword>
<feature type="transmembrane region" description="Helical" evidence="1">
    <location>
        <begin position="196"/>
        <end position="218"/>
    </location>
</feature>
<protein>
    <submittedName>
        <fullName evidence="2">Uncharacterized protein</fullName>
    </submittedName>
</protein>
<dbReference type="STRING" id="1777143.AWB82_00053"/>
<sequence length="222" mass="21221">MSGVLAGALCVLAALSAGPSMRASNEWWKAGVVVAAAACGAIGGPGAVALVLAVVAGFIGYRFDRGAAGASAQTLFATIAFVAWMLPGPDSAFAVLAGGAVAALGCVIRMRASRESTSLRSMHLACAGACAALAYVVGAQSGAPAVVSVIAMLALIGAHLSLAMGGSAVAPVACAMSAAAVCGLALAAAIAGSHGALFVAAVLIAVGCARSATLVGIVRETP</sequence>
<evidence type="ECO:0000313" key="3">
    <source>
        <dbReference type="Proteomes" id="UP000054596"/>
    </source>
</evidence>
<proteinExistence type="predicted"/>